<dbReference type="Proteomes" id="UP000194318">
    <property type="component" value="Unassembled WGS sequence"/>
</dbReference>
<evidence type="ECO:0000256" key="1">
    <source>
        <dbReference type="SAM" id="MobiDB-lite"/>
    </source>
</evidence>
<feature type="compositionally biased region" description="Low complexity" evidence="1">
    <location>
        <begin position="59"/>
        <end position="79"/>
    </location>
</feature>
<feature type="region of interest" description="Disordered" evidence="1">
    <location>
        <begin position="1"/>
        <end position="79"/>
    </location>
</feature>
<dbReference type="AlphaFoldDB" id="A0A1Y2NSF4"/>
<comment type="caution">
    <text evidence="2">The sequence shown here is derived from an EMBL/GenBank/DDBJ whole genome shotgun (WGS) entry which is preliminary data.</text>
</comment>
<sequence>MTTASLRSPMIPARTAAPSRMPISQLRNWSSRRSHCGRRAGSASSLAPQSAARRRASAADRPAAGSTPSRSATSAAPRR</sequence>
<proteinExistence type="predicted"/>
<evidence type="ECO:0000313" key="2">
    <source>
        <dbReference type="EMBL" id="OSY50171.1"/>
    </source>
</evidence>
<reference evidence="2 3" key="1">
    <citation type="submission" date="2016-09" db="EMBL/GenBank/DDBJ databases">
        <title>Streptomyces fradiae DSM40063, a candidate organism with high potential of specific P450 cytochromes.</title>
        <authorList>
            <person name="Grumaz C."/>
            <person name="Vainshtein Y."/>
            <person name="Kirstahler P."/>
            <person name="Sohn K."/>
        </authorList>
    </citation>
    <scope>NUCLEOTIDE SEQUENCE [LARGE SCALE GENOMIC DNA]</scope>
    <source>
        <strain evidence="2 3">DSM 40063</strain>
    </source>
</reference>
<feature type="compositionally biased region" description="Low complexity" evidence="1">
    <location>
        <begin position="40"/>
        <end position="51"/>
    </location>
</feature>
<organism evidence="2 3">
    <name type="scientific">Streptomyces fradiae ATCC 10745 = DSM 40063</name>
    <dbReference type="NCBI Taxonomy" id="1319510"/>
    <lineage>
        <taxon>Bacteria</taxon>
        <taxon>Bacillati</taxon>
        <taxon>Actinomycetota</taxon>
        <taxon>Actinomycetes</taxon>
        <taxon>Kitasatosporales</taxon>
        <taxon>Streptomycetaceae</taxon>
        <taxon>Streptomyces</taxon>
    </lineage>
</organism>
<accession>A0A1Y2NSF4</accession>
<dbReference type="EMBL" id="MIFZ01000291">
    <property type="protein sequence ID" value="OSY50171.1"/>
    <property type="molecule type" value="Genomic_DNA"/>
</dbReference>
<evidence type="ECO:0000313" key="3">
    <source>
        <dbReference type="Proteomes" id="UP000194318"/>
    </source>
</evidence>
<name>A0A1Y2NSF4_STRFR</name>
<protein>
    <submittedName>
        <fullName evidence="2">Uncharacterized protein</fullName>
    </submittedName>
</protein>
<gene>
    <name evidence="2" type="ORF">BG846_04206</name>
</gene>